<sequence length="266" mass="29761">MFPNYQANSKPLVIAHRGGAGLWPENTLFALQEAAKSGVDLSEIDIHMTRDGVLVAIHDASVDRTTNAKGLVQELTLAEIKRLDAGYQWTNDGGHTFPFRGQGITIPSLNEIFTAFPRQVISLEIKQTDPPIVAALRETINRHGKSKQVLVSAFDARTMKVFRRLCPKIATAASDPEIHRFSRLSRTYLERFSSVKATAFEVPVEAVTARFIKSAHKKNKRVDVWTVNEVEEMERLLALEVDGILTDYPDRLMNVLRTNKPPEISA</sequence>
<dbReference type="KEGG" id="rvi:RVIR1_02000"/>
<keyword evidence="3" id="KW-1185">Reference proteome</keyword>
<protein>
    <submittedName>
        <fullName evidence="2">Glycerophosphodiester phosphodiesterase</fullName>
    </submittedName>
</protein>
<dbReference type="GO" id="GO:0006629">
    <property type="term" value="P:lipid metabolic process"/>
    <property type="evidence" value="ECO:0007669"/>
    <property type="project" value="InterPro"/>
</dbReference>
<reference evidence="2 3" key="1">
    <citation type="submission" date="2017-03" db="EMBL/GenBank/DDBJ databases">
        <title>The genome sequence of Candidatus Rickettsiella viridis.</title>
        <authorList>
            <person name="Nikoh N."/>
            <person name="Tsuchida T."/>
            <person name="Yamaguchi K."/>
            <person name="Maeda T."/>
            <person name="Shigenobu S."/>
            <person name="Fukatsu T."/>
        </authorList>
    </citation>
    <scope>NUCLEOTIDE SEQUENCE [LARGE SCALE GENOMIC DNA]</scope>
    <source>
        <strain evidence="2 3">Ap-RA04</strain>
    </source>
</reference>
<dbReference type="GO" id="GO:0008081">
    <property type="term" value="F:phosphoric diester hydrolase activity"/>
    <property type="evidence" value="ECO:0007669"/>
    <property type="project" value="InterPro"/>
</dbReference>
<organism evidence="2 3">
    <name type="scientific">Candidatus Rickettsiella viridis</name>
    <dbReference type="NCBI Taxonomy" id="676208"/>
    <lineage>
        <taxon>Bacteria</taxon>
        <taxon>Pseudomonadati</taxon>
        <taxon>Pseudomonadota</taxon>
        <taxon>Gammaproteobacteria</taxon>
        <taxon>Legionellales</taxon>
        <taxon>Coxiellaceae</taxon>
        <taxon>Rickettsiella</taxon>
    </lineage>
</organism>
<feature type="domain" description="GP-PDE" evidence="1">
    <location>
        <begin position="11"/>
        <end position="256"/>
    </location>
</feature>
<dbReference type="InterPro" id="IPR017946">
    <property type="entry name" value="PLC-like_Pdiesterase_TIM-brl"/>
</dbReference>
<evidence type="ECO:0000259" key="1">
    <source>
        <dbReference type="PROSITE" id="PS51704"/>
    </source>
</evidence>
<dbReference type="AlphaFoldDB" id="A0A2Z5V6W0"/>
<evidence type="ECO:0000313" key="3">
    <source>
        <dbReference type="Proteomes" id="UP000282483"/>
    </source>
</evidence>
<dbReference type="CDD" id="cd08561">
    <property type="entry name" value="GDPD_cytoplasmic_ScUgpQ2_like"/>
    <property type="match status" value="1"/>
</dbReference>
<dbReference type="RefSeq" id="WP_126322252.1">
    <property type="nucleotide sequence ID" value="NZ_AP018005.1"/>
</dbReference>
<dbReference type="PROSITE" id="PS51704">
    <property type="entry name" value="GP_PDE"/>
    <property type="match status" value="1"/>
</dbReference>
<dbReference type="EMBL" id="AP018005">
    <property type="protein sequence ID" value="BBB14737.1"/>
    <property type="molecule type" value="Genomic_DNA"/>
</dbReference>
<name>A0A2Z5V6W0_9COXI</name>
<gene>
    <name evidence="2" type="primary">ugd</name>
    <name evidence="2" type="ORF">RVIR1_02000</name>
</gene>
<evidence type="ECO:0000313" key="2">
    <source>
        <dbReference type="EMBL" id="BBB14737.1"/>
    </source>
</evidence>
<accession>A0A2Z5V6W0</accession>
<dbReference type="Gene3D" id="3.20.20.190">
    <property type="entry name" value="Phosphatidylinositol (PI) phosphodiesterase"/>
    <property type="match status" value="1"/>
</dbReference>
<proteinExistence type="predicted"/>
<dbReference type="PANTHER" id="PTHR46211:SF14">
    <property type="entry name" value="GLYCEROPHOSPHODIESTER PHOSPHODIESTERASE"/>
    <property type="match status" value="1"/>
</dbReference>
<dbReference type="InterPro" id="IPR030395">
    <property type="entry name" value="GP_PDE_dom"/>
</dbReference>
<dbReference type="Proteomes" id="UP000282483">
    <property type="component" value="Chromosome"/>
</dbReference>
<dbReference type="PANTHER" id="PTHR46211">
    <property type="entry name" value="GLYCEROPHOSPHORYL DIESTER PHOSPHODIESTERASE"/>
    <property type="match status" value="1"/>
</dbReference>
<dbReference type="SUPFAM" id="SSF51695">
    <property type="entry name" value="PLC-like phosphodiesterases"/>
    <property type="match status" value="1"/>
</dbReference>
<dbReference type="OrthoDB" id="9795622at2"/>
<dbReference type="Pfam" id="PF03009">
    <property type="entry name" value="GDPD"/>
    <property type="match status" value="1"/>
</dbReference>